<dbReference type="InterPro" id="IPR001320">
    <property type="entry name" value="Iontro_rcpt_C"/>
</dbReference>
<proteinExistence type="inferred from homology"/>
<evidence type="ECO:0000256" key="9">
    <source>
        <dbReference type="ARBA" id="ARBA00023170"/>
    </source>
</evidence>
<dbReference type="InterPro" id="IPR015683">
    <property type="entry name" value="Ionotropic_Glu_rcpt"/>
</dbReference>
<evidence type="ECO:0000256" key="8">
    <source>
        <dbReference type="ARBA" id="ARBA00023136"/>
    </source>
</evidence>
<keyword evidence="3" id="KW-0813">Transport</keyword>
<dbReference type="InterPro" id="IPR019594">
    <property type="entry name" value="Glu/Gly-bd"/>
</dbReference>
<feature type="transmembrane region" description="Helical" evidence="13">
    <location>
        <begin position="343"/>
        <end position="364"/>
    </location>
</feature>
<dbReference type="RefSeq" id="XP_014671789.1">
    <property type="nucleotide sequence ID" value="XM_014816303.1"/>
</dbReference>
<name>A0ABM1EHW8_PRICU</name>
<evidence type="ECO:0000313" key="17">
    <source>
        <dbReference type="RefSeq" id="XP_014671789.1"/>
    </source>
</evidence>
<evidence type="ECO:0000313" key="16">
    <source>
        <dbReference type="Proteomes" id="UP000695022"/>
    </source>
</evidence>
<comment type="similarity">
    <text evidence="2">Belongs to the glutamate-gated ion channel (TC 1.A.10.1) family.</text>
</comment>
<feature type="transmembrane region" description="Helical" evidence="13">
    <location>
        <begin position="556"/>
        <end position="578"/>
    </location>
</feature>
<evidence type="ECO:0000256" key="13">
    <source>
        <dbReference type="SAM" id="Phobius"/>
    </source>
</evidence>
<feature type="transmembrane region" description="Helical" evidence="13">
    <location>
        <begin position="267"/>
        <end position="285"/>
    </location>
</feature>
<dbReference type="SMART" id="SM00918">
    <property type="entry name" value="Lig_chan-Glu_bd"/>
    <property type="match status" value="1"/>
</dbReference>
<evidence type="ECO:0000256" key="1">
    <source>
        <dbReference type="ARBA" id="ARBA00004651"/>
    </source>
</evidence>
<keyword evidence="10" id="KW-0325">Glycoprotein</keyword>
<dbReference type="SUPFAM" id="SSF81324">
    <property type="entry name" value="Voltage-gated potassium channels"/>
    <property type="match status" value="1"/>
</dbReference>
<evidence type="ECO:0000256" key="4">
    <source>
        <dbReference type="ARBA" id="ARBA00022475"/>
    </source>
</evidence>
<evidence type="ECO:0000256" key="5">
    <source>
        <dbReference type="ARBA" id="ARBA00022692"/>
    </source>
</evidence>
<dbReference type="Gene3D" id="3.40.190.10">
    <property type="entry name" value="Periplasmic binding protein-like II"/>
    <property type="match status" value="3"/>
</dbReference>
<comment type="subcellular location">
    <subcellularLocation>
        <location evidence="1">Cell membrane</location>
        <topology evidence="1">Multi-pass membrane protein</topology>
    </subcellularLocation>
</comment>
<dbReference type="SMART" id="SM00079">
    <property type="entry name" value="PBPe"/>
    <property type="match status" value="1"/>
</dbReference>
<dbReference type="CDD" id="cd13717">
    <property type="entry name" value="PBP2_iGluR_putative"/>
    <property type="match status" value="1"/>
</dbReference>
<feature type="domain" description="Ionotropic glutamate receptor L-glutamate and glycine-binding" evidence="15">
    <location>
        <begin position="151"/>
        <end position="211"/>
    </location>
</feature>
<dbReference type="InterPro" id="IPR001508">
    <property type="entry name" value="Iono_Glu_rcpt_met"/>
</dbReference>
<dbReference type="SUPFAM" id="SSF53850">
    <property type="entry name" value="Periplasmic binding protein-like II"/>
    <property type="match status" value="1"/>
</dbReference>
<sequence length="676" mass="76409">MYLKSHGTENLRGWEAEEMEAAFYVDLVALVSRAVLELMDTGRWIVPLSGDCRSSSQLSGPSMNVSSTMKQFQEQNMTGGIYGTWAFDSTNYMNMGLRISWATVVNGKVESFKKVAIWRADQGIELEPEYTSLTNNNGAKRYMIVTVVQPPFIMKETVNNVTTYSGYCKDLMDLIKGILKFEYELYEAPDGMYGSLSESGEWNGMVQELIKGNADMAVADLSVMAERENVVDFTVPFYDLVGIKILMKAPKFEYTLMKFAAVLEPPVWYCFAAAYFLTGILLWLFDRYSPYSYQNNKEKYEGDDEQRVFTIKEGLWFCITSLTPQGGGEAPKSVSGRLVAATWWMFGFIMIASYTANLAAFLTVQRFESPIQSLADLASQYDIGYGPIDGTASWTYFKRMADIEERFYTIWKDMSLNDSLSDVERAKLAVWDYPVSDKFTKMWQQMNSFEHALDRVRNSDTATSGFAYVGDATHIRWAMVENCGYIAVGEEFSRKPFAIAVREGSLLKDDVSTAILKLLNERSLEELKEKWWSSTHVCPKSENEGDGITIENIRGVFLLILIGVTLALIMLAFEFWYYKYRGRARVETKVIRVKTADNDRNVSQFPTKPDASSAKQRCTTITAAAGADSRGNGYANEFGTRPTVYNNDDNYNSGQSYLNHYDSSNVDAAKSFNTFS</sequence>
<keyword evidence="12" id="KW-0407">Ion channel</keyword>
<evidence type="ECO:0000259" key="14">
    <source>
        <dbReference type="SMART" id="SM00079"/>
    </source>
</evidence>
<keyword evidence="9" id="KW-0675">Receptor</keyword>
<dbReference type="PANTHER" id="PTHR18966">
    <property type="entry name" value="IONOTROPIC GLUTAMATE RECEPTOR"/>
    <property type="match status" value="1"/>
</dbReference>
<keyword evidence="6 13" id="KW-1133">Transmembrane helix</keyword>
<dbReference type="Pfam" id="PF00060">
    <property type="entry name" value="Lig_chan"/>
    <property type="match status" value="1"/>
</dbReference>
<keyword evidence="7" id="KW-0406">Ion transport</keyword>
<evidence type="ECO:0000256" key="3">
    <source>
        <dbReference type="ARBA" id="ARBA00022448"/>
    </source>
</evidence>
<evidence type="ECO:0000256" key="12">
    <source>
        <dbReference type="ARBA" id="ARBA00023303"/>
    </source>
</evidence>
<keyword evidence="16" id="KW-1185">Reference proteome</keyword>
<dbReference type="Pfam" id="PF10613">
    <property type="entry name" value="Lig_chan-Glu_bd"/>
    <property type="match status" value="1"/>
</dbReference>
<keyword evidence="4" id="KW-1003">Cell membrane</keyword>
<accession>A0ABM1EHW8</accession>
<protein>
    <submittedName>
        <fullName evidence="17">Glutamate receptor ionotropic, kainate 3-like</fullName>
    </submittedName>
</protein>
<dbReference type="PRINTS" id="PR00177">
    <property type="entry name" value="NMDARECEPTOR"/>
</dbReference>
<dbReference type="Proteomes" id="UP000695022">
    <property type="component" value="Unplaced"/>
</dbReference>
<evidence type="ECO:0000259" key="15">
    <source>
        <dbReference type="SMART" id="SM00918"/>
    </source>
</evidence>
<evidence type="ECO:0000256" key="2">
    <source>
        <dbReference type="ARBA" id="ARBA00008685"/>
    </source>
</evidence>
<evidence type="ECO:0000256" key="6">
    <source>
        <dbReference type="ARBA" id="ARBA00022989"/>
    </source>
</evidence>
<reference evidence="17" key="1">
    <citation type="submission" date="2025-08" db="UniProtKB">
        <authorList>
            <consortium name="RefSeq"/>
        </authorList>
    </citation>
    <scope>IDENTIFICATION</scope>
</reference>
<keyword evidence="5 13" id="KW-0812">Transmembrane</keyword>
<evidence type="ECO:0000256" key="7">
    <source>
        <dbReference type="ARBA" id="ARBA00023065"/>
    </source>
</evidence>
<organism evidence="16 17">
    <name type="scientific">Priapulus caudatus</name>
    <name type="common">Priapulid worm</name>
    <dbReference type="NCBI Taxonomy" id="37621"/>
    <lineage>
        <taxon>Eukaryota</taxon>
        <taxon>Metazoa</taxon>
        <taxon>Ecdysozoa</taxon>
        <taxon>Scalidophora</taxon>
        <taxon>Priapulida</taxon>
        <taxon>Priapulimorpha</taxon>
        <taxon>Priapulimorphida</taxon>
        <taxon>Priapulidae</taxon>
        <taxon>Priapulus</taxon>
    </lineage>
</organism>
<dbReference type="Gene3D" id="1.10.287.70">
    <property type="match status" value="1"/>
</dbReference>
<feature type="domain" description="Ionotropic glutamate receptor C-terminal" evidence="14">
    <location>
        <begin position="141"/>
        <end position="534"/>
    </location>
</feature>
<evidence type="ECO:0000256" key="11">
    <source>
        <dbReference type="ARBA" id="ARBA00023286"/>
    </source>
</evidence>
<evidence type="ECO:0000256" key="10">
    <source>
        <dbReference type="ARBA" id="ARBA00023180"/>
    </source>
</evidence>
<keyword evidence="8 13" id="KW-0472">Membrane</keyword>
<keyword evidence="11" id="KW-1071">Ligand-gated ion channel</keyword>
<gene>
    <name evidence="17" type="primary">LOC106812425</name>
</gene>
<dbReference type="GeneID" id="106812425"/>